<evidence type="ECO:0000259" key="13">
    <source>
        <dbReference type="PROSITE" id="PS50994"/>
    </source>
</evidence>
<keyword evidence="6" id="KW-0255">Endonuclease</keyword>
<dbReference type="Gene3D" id="1.10.340.70">
    <property type="match status" value="2"/>
</dbReference>
<dbReference type="Gene3D" id="3.10.20.370">
    <property type="match status" value="1"/>
</dbReference>
<feature type="region of interest" description="Disordered" evidence="10">
    <location>
        <begin position="272"/>
        <end position="324"/>
    </location>
</feature>
<dbReference type="Gene3D" id="4.10.60.10">
    <property type="entry name" value="Zinc finger, CCHC-type"/>
    <property type="match status" value="1"/>
</dbReference>
<feature type="region of interest" description="Disordered" evidence="10">
    <location>
        <begin position="35"/>
        <end position="70"/>
    </location>
</feature>
<evidence type="ECO:0000256" key="5">
    <source>
        <dbReference type="ARBA" id="ARBA00022722"/>
    </source>
</evidence>
<dbReference type="GO" id="GO:0006508">
    <property type="term" value="P:proteolysis"/>
    <property type="evidence" value="ECO:0007669"/>
    <property type="project" value="UniProtKB-KW"/>
</dbReference>
<protein>
    <recommendedName>
        <fullName evidence="1">RNA-directed DNA polymerase</fullName>
        <ecNumber evidence="1">2.7.7.49</ecNumber>
    </recommendedName>
</protein>
<reference evidence="14" key="1">
    <citation type="submission" date="2018-02" db="EMBL/GenBank/DDBJ databases">
        <authorList>
            <person name="Cohen D.B."/>
            <person name="Kent A.D."/>
        </authorList>
    </citation>
    <scope>NUCLEOTIDE SEQUENCE</scope>
</reference>
<keyword evidence="2" id="KW-0645">Protease</keyword>
<gene>
    <name evidence="14" type="ORF">FSB_LOCUS4008</name>
</gene>
<dbReference type="PROSITE" id="PS50158">
    <property type="entry name" value="ZF_CCHC"/>
    <property type="match status" value="1"/>
</dbReference>
<dbReference type="GO" id="GO:0004519">
    <property type="term" value="F:endonuclease activity"/>
    <property type="evidence" value="ECO:0007669"/>
    <property type="project" value="UniProtKB-KW"/>
</dbReference>
<dbReference type="GO" id="GO:0003676">
    <property type="term" value="F:nucleic acid binding"/>
    <property type="evidence" value="ECO:0007669"/>
    <property type="project" value="InterPro"/>
</dbReference>
<evidence type="ECO:0000256" key="10">
    <source>
        <dbReference type="SAM" id="MobiDB-lite"/>
    </source>
</evidence>
<evidence type="ECO:0000256" key="7">
    <source>
        <dbReference type="ARBA" id="ARBA00022801"/>
    </source>
</evidence>
<dbReference type="InterPro" id="IPR056924">
    <property type="entry name" value="SH3_Tf2-1"/>
</dbReference>
<dbReference type="CDD" id="cd01647">
    <property type="entry name" value="RT_LTR"/>
    <property type="match status" value="2"/>
</dbReference>
<dbReference type="Pfam" id="PF17917">
    <property type="entry name" value="RT_RNaseH"/>
    <property type="match status" value="1"/>
</dbReference>
<dbReference type="InterPro" id="IPR043502">
    <property type="entry name" value="DNA/RNA_pol_sf"/>
</dbReference>
<dbReference type="Pfam" id="PF00078">
    <property type="entry name" value="RVT_1"/>
    <property type="match status" value="2"/>
</dbReference>
<dbReference type="Pfam" id="PF03732">
    <property type="entry name" value="Retrotrans_gag"/>
    <property type="match status" value="2"/>
</dbReference>
<keyword evidence="3" id="KW-0808">Transferase</keyword>
<sequence>MLRAMQQQFERMDVMFNEIRDRMDRQDAVIATWREGRPQGGPYVRRQARRAPVDDSDGDHEDEFEGEEDQASLNGRFVPRGERRGRGFRTGLRWRDGTDGNLGNIKMKIPSFQGKNDPEAYLEWEKKVELIFECHNYSEEKKVKLAVIEFTDYAIIWWDQLVMNRRRNHERAIETWEEMRAIMRRRFVPSHYYRDLYQKLQSLTQGYRSVDDYYKEMEIALIRANVEEDREATMARFLNGLNRDIANVVELQHYVELEDMVHMAIKVERQLKRKGTRSFQNPGSSTSWKSNWRKDEGAVLKSKTEPPKRREEVPSVNKGKTESQTRNRDIKCFRCLGVGHIASQCPNKRTMIARVDGEVETESESDADQMPMLEDTCDDDVEYPVEGESLVARRALSAQVKEDDMEQQRENIFHTRCHINNKVRQFLTVQPIGVIRKETKELQRQVEELLAKGHVRESMSPCAVPVLLVPKKDGTWRMCVDCRAINNITVKYRHPIPRLDDMLDELHGSCIFTKIDLKSGYHQIRMKEGDEWKTAFKTKYGLYEWLVMPFGLTNAPSTFMRLMNHALRAFLGRFVVVYFDDILVYSKSLDEHIDHLHCVLTVLRKEKLYANLKKCSFCLDKVVFLGFVVGAKGIVGDEEKVKAIKEWPTPKSITEVRSFHGLASFYRRFVKDFSTLAAPLTEIVKKSVGFKWGSEQDRAFIEIKERRSRPIAYFSEKLNGAALNYPTYDKELYALHLKGQGKLNRRHAQWMEFIETFPYVIKYKQACEKAAFGKFYRLDGYLFRENRLCVPNSSMRELLVREAHGGGLMGHFGVRKTLDVLHEHFFWPKMKRDVERVCSRCVTCRQAKSRVLPHGLYTPLPVPSAPWVDISMDFVLGLPRSRKGRDSIFVVVDRFSKMAHFISCHKTDDATHIADLFFREIVRLHGVPRSIVSDRDVKFLSYFWKVLWGKLGTKLLFSTTCHPQTDGQTEVVNRTLSTLLRTIIQKNLKNWEDCLPFIEFAYNRSVHSTTDFSPFEIVYGFNPLTPLDLLPLPVNERTSLDGQKKAEMVKKLHESIRQHIEKKNEQYANKANKGRRQVIFEPGDWVWVHMRKERFPARRRSKLHPRGDGPFQVTIRGRILLKRGGMMRINKHSRPHFRTSAKNWPENDGDQGTTSKDLVQVPIGPVTRARAKKFKDVLNGLIQELWAQANSWRPIGHDPPGQQRIITLIQGRGLPFESVHRTILGSLSLLGLVILDGVHIIWYQSTVSSSAIMTYDSGKSIAEDETKLADPKLFMEAMMSEMRRVMKIEMEQVHERIDQMENRREEQKQNGRNLRRRERVPAREEEEERYGSGFDEEEDRDSIVNNRRPGGRFGGARNREDNNLSGIKMKIPSFQGRSDPEAYLEWEKKMEFVFDCHNYSETKKVKLAVIEFSEYAVTWWDQLVINRRRNRERPIDTWEEMKVVMRKRFIPSYYYRELYKKLQGLRQGSRSVEDYYKEMEIAMIRANVEEDREATMARFLLGLNREIHDKVEMQHYVELEDMVHMAIKVEQQLKRGSGNTGHIASQCPNKQVMVLQANGEIVTDCEDSDTDDMPPLEDVFEEEYLAPDALTLVARRALSLQAKGVDEIQRENIFHTRCYVKDKVCSVIIDGGSCTNVASTIMVEKLGLPMAKHPRPYKLQWLNDSGEIRVNKQVLVAFRIGKYEDEVMCDVVPMQAGHLLLGRPWQFDRQVKHDGFTNKYSFVLNQRLITLVPLTPQQVYEDQVRLQKESDQKKESEQKKKSENQRGAEKNEREKENQSLALERKSERTQKNFYAKVSEIKRAMFSNQPMIVLLYKEALLNTNELDLALPSSIVSLLQEYEDVFPEETPHGLPPIRGIEHQIDFVPGATIPNRPAYRSNPEETKELQRQVSELLEKGHVRESMSPCAVPVLLVPKKDGTWRMCVDCRAINNITVKYRHPIPRLDDMLDELHGSCIFSKIDLKSGYHQIRIKEGDEWKTAFKTKYGLYEWLVMPFGLTNAPSTFMRLMNHVLRTFIGRFVVVYFDDILIYSKNLDDHVVHVKSVLDVLRKERLFANLKKCTFYTDKLVFLGFVVSAQGIQVDEEKVRAIQDWPSPTSVGNVRSFHGLASFYRRFVKDFSSLAAPLTEVIKKNVGFRWGEEQEKAFQLIKEKLTNAPLLSLPNFSKTFEIECDASGVGIGAVLMQEGRPIAYFSEKLSGAALNYPTYDKELYALVRALETWQHYLWPKEFVIHTDHESLKHLKGQHKLNKRHARWVEFIETFPYVIRYKQGKENVVADALSRRYALLSTLDAKLLGFEHIKELYAEDHEFCEEYRACEKIASGKFFRLDGFLFRENKLCVPNCSMRELLVQESHGGGLMGHFGVAKTLAILQDHFYWPRMKRDVERICGRCVTCRQAKSKVQPNGLYTPLPIPSEPWIDISMDFVLGLPRTKRGRDSIFVVVDRFSKMAHFIPCHKTDDASHVADLFFREIVRLHGMPRTIVSDRDAKFLSYFWKTLWCKLGTKLLFSTTCHPQTDGQTEVVNRTLSTLLRAIIRKNIKTWEECLPHVEFAYNRAVHSATKFSPFEIVYGFMRKQDSTLSEERSNMPHQANKGRRQLVFEPGDWVWLHMRKERFPAKRRSKLLPRGDGPFQVLERINDNAYKLDLPGEYNVSATFNVTDLSPFDVGDDLRANPFQEEGNDGDQGTTSKDLVQVPIGPVTRARAKKFKDVLNGLIQELWAQANSWRPIGHDPPGQQRIITLIQVLEGSGQGQ</sequence>
<keyword evidence="7" id="KW-0378">Hydrolase</keyword>
<dbReference type="GO" id="GO:0008233">
    <property type="term" value="F:peptidase activity"/>
    <property type="evidence" value="ECO:0007669"/>
    <property type="project" value="UniProtKB-KW"/>
</dbReference>
<dbReference type="InterPro" id="IPR000477">
    <property type="entry name" value="RT_dom"/>
</dbReference>
<dbReference type="FunFam" id="3.10.10.10:FF:000007">
    <property type="entry name" value="Retrovirus-related Pol polyprotein from transposon 17.6-like Protein"/>
    <property type="match status" value="1"/>
</dbReference>
<evidence type="ECO:0000256" key="6">
    <source>
        <dbReference type="ARBA" id="ARBA00022759"/>
    </source>
</evidence>
<dbReference type="SUPFAM" id="SSF57756">
    <property type="entry name" value="Retrovirus zinc finger-like domains"/>
    <property type="match status" value="1"/>
</dbReference>
<evidence type="ECO:0000256" key="4">
    <source>
        <dbReference type="ARBA" id="ARBA00022695"/>
    </source>
</evidence>
<keyword evidence="4" id="KW-0548">Nucleotidyltransferase</keyword>
<dbReference type="PROSITE" id="PS50878">
    <property type="entry name" value="RT_POL"/>
    <property type="match status" value="2"/>
</dbReference>
<dbReference type="FunFam" id="1.10.340.70:FF:000001">
    <property type="entry name" value="Retrovirus-related Pol polyprotein from transposon gypsy-like Protein"/>
    <property type="match status" value="2"/>
</dbReference>
<dbReference type="InterPro" id="IPR043128">
    <property type="entry name" value="Rev_trsase/Diguanyl_cyclase"/>
</dbReference>
<feature type="domain" description="Reverse transcriptase" evidence="12">
    <location>
        <begin position="1894"/>
        <end position="2073"/>
    </location>
</feature>
<dbReference type="Gene3D" id="3.30.420.10">
    <property type="entry name" value="Ribonuclease H-like superfamily/Ribonuclease H"/>
    <property type="match status" value="2"/>
</dbReference>
<keyword evidence="9" id="KW-0479">Metal-binding</keyword>
<dbReference type="InterPro" id="IPR005162">
    <property type="entry name" value="Retrotrans_gag_dom"/>
</dbReference>
<dbReference type="InterPro" id="IPR036875">
    <property type="entry name" value="Znf_CCHC_sf"/>
</dbReference>
<dbReference type="FunFam" id="3.30.70.270:FF:000020">
    <property type="entry name" value="Transposon Tf2-6 polyprotein-like Protein"/>
    <property type="match status" value="2"/>
</dbReference>
<evidence type="ECO:0000256" key="3">
    <source>
        <dbReference type="ARBA" id="ARBA00022679"/>
    </source>
</evidence>
<feature type="compositionally biased region" description="Basic and acidic residues" evidence="10">
    <location>
        <begin position="292"/>
        <end position="324"/>
    </location>
</feature>
<evidence type="ECO:0000256" key="8">
    <source>
        <dbReference type="ARBA" id="ARBA00022918"/>
    </source>
</evidence>
<dbReference type="PANTHER" id="PTHR35046">
    <property type="entry name" value="ZINC KNUCKLE (CCHC-TYPE) FAMILY PROTEIN"/>
    <property type="match status" value="1"/>
</dbReference>
<dbReference type="Pfam" id="PF24626">
    <property type="entry name" value="SH3_Tf2-1"/>
    <property type="match status" value="1"/>
</dbReference>
<dbReference type="GO" id="GO:0015074">
    <property type="term" value="P:DNA integration"/>
    <property type="evidence" value="ECO:0007669"/>
    <property type="project" value="InterPro"/>
</dbReference>
<dbReference type="Pfam" id="PF17921">
    <property type="entry name" value="Integrase_H2C2"/>
    <property type="match status" value="2"/>
</dbReference>
<dbReference type="FunFam" id="3.30.420.10:FF:000032">
    <property type="entry name" value="Retrovirus-related Pol polyprotein from transposon 297-like Protein"/>
    <property type="match status" value="2"/>
</dbReference>
<dbReference type="Gene3D" id="3.10.10.10">
    <property type="entry name" value="HIV Type 1 Reverse Transcriptase, subunit A, domain 1"/>
    <property type="match status" value="2"/>
</dbReference>
<dbReference type="InterPro" id="IPR036397">
    <property type="entry name" value="RNaseH_sf"/>
</dbReference>
<dbReference type="SUPFAM" id="SSF56672">
    <property type="entry name" value="DNA/RNA polymerases"/>
    <property type="match status" value="2"/>
</dbReference>
<dbReference type="GO" id="GO:0008270">
    <property type="term" value="F:zinc ion binding"/>
    <property type="evidence" value="ECO:0007669"/>
    <property type="project" value="UniProtKB-KW"/>
</dbReference>
<dbReference type="InterPro" id="IPR041588">
    <property type="entry name" value="Integrase_H2C2"/>
</dbReference>
<feature type="region of interest" description="Disordered" evidence="10">
    <location>
        <begin position="1135"/>
        <end position="1157"/>
    </location>
</feature>
<feature type="compositionally biased region" description="Polar residues" evidence="10">
    <location>
        <begin position="277"/>
        <end position="290"/>
    </location>
</feature>
<accession>A0A2N9EAY7</accession>
<dbReference type="Gene3D" id="3.30.70.270">
    <property type="match status" value="4"/>
</dbReference>
<feature type="region of interest" description="Disordered" evidence="10">
    <location>
        <begin position="1300"/>
        <end position="1361"/>
    </location>
</feature>
<feature type="domain" description="Reverse transcriptase" evidence="12">
    <location>
        <begin position="450"/>
        <end position="629"/>
    </location>
</feature>
<dbReference type="CDD" id="cd09274">
    <property type="entry name" value="RNase_HI_RT_Ty3"/>
    <property type="match status" value="1"/>
</dbReference>
<evidence type="ECO:0000259" key="11">
    <source>
        <dbReference type="PROSITE" id="PS50158"/>
    </source>
</evidence>
<dbReference type="EC" id="2.7.7.49" evidence="1"/>
<keyword evidence="5" id="KW-0540">Nuclease</keyword>
<dbReference type="GO" id="GO:0003964">
    <property type="term" value="F:RNA-directed DNA polymerase activity"/>
    <property type="evidence" value="ECO:0007669"/>
    <property type="project" value="UniProtKB-KW"/>
</dbReference>
<evidence type="ECO:0000313" key="14">
    <source>
        <dbReference type="EMBL" id="SPC76126.1"/>
    </source>
</evidence>
<name>A0A2N9EAY7_FAGSY</name>
<dbReference type="SMART" id="SM00343">
    <property type="entry name" value="ZnF_C2HC"/>
    <property type="match status" value="2"/>
</dbReference>
<evidence type="ECO:0000259" key="12">
    <source>
        <dbReference type="PROSITE" id="PS50878"/>
    </source>
</evidence>
<feature type="domain" description="Integrase catalytic" evidence="13">
    <location>
        <begin position="2410"/>
        <end position="2570"/>
    </location>
</feature>
<dbReference type="SUPFAM" id="SSF53098">
    <property type="entry name" value="Ribonuclease H-like"/>
    <property type="match status" value="2"/>
</dbReference>
<feature type="compositionally biased region" description="Acidic residues" evidence="10">
    <location>
        <begin position="54"/>
        <end position="70"/>
    </location>
</feature>
<dbReference type="InterPro" id="IPR021109">
    <property type="entry name" value="Peptidase_aspartic_dom_sf"/>
</dbReference>
<feature type="region of interest" description="Disordered" evidence="10">
    <location>
        <begin position="1743"/>
        <end position="1785"/>
    </location>
</feature>
<evidence type="ECO:0000256" key="1">
    <source>
        <dbReference type="ARBA" id="ARBA00012493"/>
    </source>
</evidence>
<evidence type="ECO:0000256" key="2">
    <source>
        <dbReference type="ARBA" id="ARBA00022670"/>
    </source>
</evidence>
<dbReference type="PROSITE" id="PS50994">
    <property type="entry name" value="INTEGRASE"/>
    <property type="match status" value="2"/>
</dbReference>
<feature type="domain" description="CCHC-type" evidence="11">
    <location>
        <begin position="331"/>
        <end position="347"/>
    </location>
</feature>
<organism evidence="14">
    <name type="scientific">Fagus sylvatica</name>
    <name type="common">Beechnut</name>
    <dbReference type="NCBI Taxonomy" id="28930"/>
    <lineage>
        <taxon>Eukaryota</taxon>
        <taxon>Viridiplantae</taxon>
        <taxon>Streptophyta</taxon>
        <taxon>Embryophyta</taxon>
        <taxon>Tracheophyta</taxon>
        <taxon>Spermatophyta</taxon>
        <taxon>Magnoliopsida</taxon>
        <taxon>eudicotyledons</taxon>
        <taxon>Gunneridae</taxon>
        <taxon>Pentapetalae</taxon>
        <taxon>rosids</taxon>
        <taxon>fabids</taxon>
        <taxon>Fagales</taxon>
        <taxon>Fagaceae</taxon>
        <taxon>Fagus</taxon>
    </lineage>
</organism>
<dbReference type="EMBL" id="OIVN01000200">
    <property type="protein sequence ID" value="SPC76126.1"/>
    <property type="molecule type" value="Genomic_DNA"/>
</dbReference>
<dbReference type="Gene3D" id="2.40.70.10">
    <property type="entry name" value="Acid Proteases"/>
    <property type="match status" value="1"/>
</dbReference>
<dbReference type="PANTHER" id="PTHR35046:SF9">
    <property type="entry name" value="RNA-DIRECTED DNA POLYMERASE"/>
    <property type="match status" value="1"/>
</dbReference>
<dbReference type="CDD" id="cd00303">
    <property type="entry name" value="retropepsin_like"/>
    <property type="match status" value="1"/>
</dbReference>
<dbReference type="InterPro" id="IPR041373">
    <property type="entry name" value="RT_RNaseH"/>
</dbReference>
<dbReference type="InterPro" id="IPR001584">
    <property type="entry name" value="Integrase_cat-core"/>
</dbReference>
<evidence type="ECO:0000256" key="9">
    <source>
        <dbReference type="PROSITE-ProRule" id="PRU00047"/>
    </source>
</evidence>
<proteinExistence type="predicted"/>
<feature type="region of interest" description="Disordered" evidence="10">
    <location>
        <begin position="2668"/>
        <end position="2687"/>
    </location>
</feature>
<dbReference type="InterPro" id="IPR001878">
    <property type="entry name" value="Znf_CCHC"/>
</dbReference>
<feature type="compositionally biased region" description="Basic and acidic residues" evidence="10">
    <location>
        <begin position="1300"/>
        <end position="1309"/>
    </location>
</feature>
<keyword evidence="8" id="KW-0695">RNA-directed DNA polymerase</keyword>
<keyword evidence="9" id="KW-0862">Zinc</keyword>
<keyword evidence="9" id="KW-0863">Zinc-finger</keyword>
<feature type="domain" description="Integrase catalytic" evidence="13">
    <location>
        <begin position="862"/>
        <end position="1022"/>
    </location>
</feature>
<dbReference type="InterPro" id="IPR012337">
    <property type="entry name" value="RNaseH-like_sf"/>
</dbReference>
<feature type="compositionally biased region" description="Acidic residues" evidence="10">
    <location>
        <begin position="1324"/>
        <end position="1340"/>
    </location>
</feature>